<evidence type="ECO:0000313" key="4">
    <source>
        <dbReference type="Proteomes" id="UP001501803"/>
    </source>
</evidence>
<gene>
    <name evidence="3" type="ORF">GCM10022381_06060</name>
</gene>
<sequence length="197" mass="21457">MNDDTPVVPRLRDEDLAASRRGTTQIYRIEIAVSPERIWEAITDPDWTARYGYGGRAVVEPRVGGRYFVEKPPHLRVVAGDGTVPAPDIIIEGVVTAYDPPSLLATKMRFLVDPESADEPATEVRYAIKRLGDGRSRLTVTHDLLGAPHLAAVVSGDFERLGAGGGHPYMLRDLKSLLETGRSLREQIGSGSGDVNL</sequence>
<name>A0ABP7K429_9MICO</name>
<dbReference type="InterPro" id="IPR023393">
    <property type="entry name" value="START-like_dom_sf"/>
</dbReference>
<organism evidence="3 4">
    <name type="scientific">Leifsonia kafniensis</name>
    <dbReference type="NCBI Taxonomy" id="475957"/>
    <lineage>
        <taxon>Bacteria</taxon>
        <taxon>Bacillati</taxon>
        <taxon>Actinomycetota</taxon>
        <taxon>Actinomycetes</taxon>
        <taxon>Micrococcales</taxon>
        <taxon>Microbacteriaceae</taxon>
        <taxon>Leifsonia</taxon>
    </lineage>
</organism>
<evidence type="ECO:0000256" key="1">
    <source>
        <dbReference type="ARBA" id="ARBA00006817"/>
    </source>
</evidence>
<comment type="similarity">
    <text evidence="1">Belongs to the AHA1 family.</text>
</comment>
<dbReference type="Pfam" id="PF08327">
    <property type="entry name" value="AHSA1"/>
    <property type="match status" value="1"/>
</dbReference>
<dbReference type="EMBL" id="BAABCN010000002">
    <property type="protein sequence ID" value="GAA3865052.1"/>
    <property type="molecule type" value="Genomic_DNA"/>
</dbReference>
<reference evidence="4" key="1">
    <citation type="journal article" date="2019" name="Int. J. Syst. Evol. Microbiol.">
        <title>The Global Catalogue of Microorganisms (GCM) 10K type strain sequencing project: providing services to taxonomists for standard genome sequencing and annotation.</title>
        <authorList>
            <consortium name="The Broad Institute Genomics Platform"/>
            <consortium name="The Broad Institute Genome Sequencing Center for Infectious Disease"/>
            <person name="Wu L."/>
            <person name="Ma J."/>
        </authorList>
    </citation>
    <scope>NUCLEOTIDE SEQUENCE [LARGE SCALE GENOMIC DNA]</scope>
    <source>
        <strain evidence="4">JCM 17021</strain>
    </source>
</reference>
<comment type="caution">
    <text evidence="3">The sequence shown here is derived from an EMBL/GenBank/DDBJ whole genome shotgun (WGS) entry which is preliminary data.</text>
</comment>
<evidence type="ECO:0000313" key="3">
    <source>
        <dbReference type="EMBL" id="GAA3865052.1"/>
    </source>
</evidence>
<dbReference type="RefSeq" id="WP_345062142.1">
    <property type="nucleotide sequence ID" value="NZ_BAABCN010000002.1"/>
</dbReference>
<proteinExistence type="inferred from homology"/>
<evidence type="ECO:0000259" key="2">
    <source>
        <dbReference type="Pfam" id="PF08327"/>
    </source>
</evidence>
<dbReference type="Proteomes" id="UP001501803">
    <property type="component" value="Unassembled WGS sequence"/>
</dbReference>
<dbReference type="InterPro" id="IPR013538">
    <property type="entry name" value="ASHA1/2-like_C"/>
</dbReference>
<dbReference type="Gene3D" id="3.30.530.20">
    <property type="match status" value="1"/>
</dbReference>
<dbReference type="SUPFAM" id="SSF55961">
    <property type="entry name" value="Bet v1-like"/>
    <property type="match status" value="1"/>
</dbReference>
<protein>
    <submittedName>
        <fullName evidence="3">SRPBCC domain-containing protein</fullName>
    </submittedName>
</protein>
<feature type="domain" description="Activator of Hsp90 ATPase homologue 1/2-like C-terminal" evidence="2">
    <location>
        <begin position="33"/>
        <end position="179"/>
    </location>
</feature>
<accession>A0ABP7K429</accession>
<keyword evidence="4" id="KW-1185">Reference proteome</keyword>